<feature type="transmembrane region" description="Helical" evidence="7">
    <location>
        <begin position="351"/>
        <end position="370"/>
    </location>
</feature>
<dbReference type="PANTHER" id="PTHR23504:SF15">
    <property type="entry name" value="MAJOR FACILITATOR SUPERFAMILY (MFS) PROFILE DOMAIN-CONTAINING PROTEIN"/>
    <property type="match status" value="1"/>
</dbReference>
<keyword evidence="4 7" id="KW-1133">Transmembrane helix</keyword>
<dbReference type="InterPro" id="IPR036259">
    <property type="entry name" value="MFS_trans_sf"/>
</dbReference>
<dbReference type="OrthoDB" id="419616at2759"/>
<evidence type="ECO:0000256" key="7">
    <source>
        <dbReference type="SAM" id="Phobius"/>
    </source>
</evidence>
<protein>
    <recommendedName>
        <fullName evidence="8">Major facilitator superfamily (MFS) profile domain-containing protein</fullName>
    </recommendedName>
</protein>
<dbReference type="InterPro" id="IPR020846">
    <property type="entry name" value="MFS_dom"/>
</dbReference>
<evidence type="ECO:0000259" key="8">
    <source>
        <dbReference type="PROSITE" id="PS50850"/>
    </source>
</evidence>
<feature type="region of interest" description="Disordered" evidence="6">
    <location>
        <begin position="253"/>
        <end position="275"/>
    </location>
</feature>
<evidence type="ECO:0000256" key="4">
    <source>
        <dbReference type="ARBA" id="ARBA00022989"/>
    </source>
</evidence>
<keyword evidence="5 7" id="KW-0472">Membrane</keyword>
<reference evidence="9" key="1">
    <citation type="submission" date="2020-07" db="EMBL/GenBank/DDBJ databases">
        <authorList>
            <person name="Nieuwenhuis M."/>
            <person name="Van De Peppel L.J.J."/>
        </authorList>
    </citation>
    <scope>NUCLEOTIDE SEQUENCE</scope>
    <source>
        <strain evidence="9">AP01</strain>
        <tissue evidence="9">Mycelium</tissue>
    </source>
</reference>
<feature type="transmembrane region" description="Helical" evidence="7">
    <location>
        <begin position="73"/>
        <end position="93"/>
    </location>
</feature>
<evidence type="ECO:0000256" key="3">
    <source>
        <dbReference type="ARBA" id="ARBA00022692"/>
    </source>
</evidence>
<feature type="compositionally biased region" description="Basic and acidic residues" evidence="6">
    <location>
        <begin position="1"/>
        <end position="22"/>
    </location>
</feature>
<feature type="transmembrane region" description="Helical" evidence="7">
    <location>
        <begin position="31"/>
        <end position="53"/>
    </location>
</feature>
<dbReference type="InterPro" id="IPR011701">
    <property type="entry name" value="MFS"/>
</dbReference>
<feature type="domain" description="Major facilitator superfamily (MFS) profile" evidence="8">
    <location>
        <begin position="32"/>
        <end position="504"/>
    </location>
</feature>
<dbReference type="Proteomes" id="UP000775547">
    <property type="component" value="Unassembled WGS sequence"/>
</dbReference>
<name>A0A9P7G559_9AGAR</name>
<dbReference type="AlphaFoldDB" id="A0A9P7G559"/>
<dbReference type="SUPFAM" id="SSF103473">
    <property type="entry name" value="MFS general substrate transporter"/>
    <property type="match status" value="1"/>
</dbReference>
<feature type="transmembrane region" description="Helical" evidence="7">
    <location>
        <begin position="480"/>
        <end position="499"/>
    </location>
</feature>
<dbReference type="Pfam" id="PF07690">
    <property type="entry name" value="MFS_1"/>
    <property type="match status" value="1"/>
</dbReference>
<dbReference type="Gene3D" id="1.20.1250.20">
    <property type="entry name" value="MFS general substrate transporter like domains"/>
    <property type="match status" value="1"/>
</dbReference>
<evidence type="ECO:0000313" key="10">
    <source>
        <dbReference type="Proteomes" id="UP000775547"/>
    </source>
</evidence>
<feature type="region of interest" description="Disordered" evidence="6">
    <location>
        <begin position="1"/>
        <end position="24"/>
    </location>
</feature>
<feature type="transmembrane region" description="Helical" evidence="7">
    <location>
        <begin position="382"/>
        <end position="400"/>
    </location>
</feature>
<sequence length="506" mass="55027">MSTHDRNAIEEAPRHELHDPPKPKRTPLPKFQLFIVFLIQFTEPVTAMVIYPFINQFVRDTGITGGDERKTGYYAGVIESVFFFAEALTAFQWGRMSDKYGRRPVLLLGPLGLSIVMLTFGLSNNFWSLVVSRCMQGVFNGNIGVSKSVLGEITDSTNVADAYALMPLNWSFGSTIGQVDMITACSHSNIFFRPILGGILSQPAKSWPDLFGKIAFFHQYPYFLPCAIAGLIAGVSGLTASVGLKETLPSAVNEEKKRRTAATQSATPDATTGLLSSHDNSGYAAIEANVPEPPNPEARPPLRNLFVRPVLMTLLTYAVFVFTDMCIHVLQPLVFSTSISLGGLGFDPYRIGTIMGVWGVTNAFLMLTFLGRIIRRFGPRNIHKFAMLSYAIVLALYPFLRFFARRAGKADGFVWAIIVIQRAFAMVNNAAYEAAPNKASLGATNGLAQTVGSVMRSIAPSVASSLFSASLQQQLAGGNMVFLVLVGVALTGLRLSFLLPAPKSDS</sequence>
<keyword evidence="3 7" id="KW-0812">Transmembrane</keyword>
<gene>
    <name evidence="9" type="ORF">DXG03_003023</name>
</gene>
<keyword evidence="2" id="KW-0813">Transport</keyword>
<feature type="transmembrane region" description="Helical" evidence="7">
    <location>
        <begin position="105"/>
        <end position="123"/>
    </location>
</feature>
<keyword evidence="10" id="KW-1185">Reference proteome</keyword>
<evidence type="ECO:0000313" key="9">
    <source>
        <dbReference type="EMBL" id="KAG5642303.1"/>
    </source>
</evidence>
<comment type="caution">
    <text evidence="9">The sequence shown here is derived from an EMBL/GenBank/DDBJ whole genome shotgun (WGS) entry which is preliminary data.</text>
</comment>
<dbReference type="GO" id="GO:0022857">
    <property type="term" value="F:transmembrane transporter activity"/>
    <property type="evidence" value="ECO:0007669"/>
    <property type="project" value="InterPro"/>
</dbReference>
<accession>A0A9P7G559</accession>
<comment type="subcellular location">
    <subcellularLocation>
        <location evidence="1">Membrane</location>
        <topology evidence="1">Multi-pass membrane protein</topology>
    </subcellularLocation>
</comment>
<proteinExistence type="predicted"/>
<feature type="compositionally biased region" description="Polar residues" evidence="6">
    <location>
        <begin position="261"/>
        <end position="275"/>
    </location>
</feature>
<dbReference type="PROSITE" id="PS50850">
    <property type="entry name" value="MFS"/>
    <property type="match status" value="1"/>
</dbReference>
<organism evidence="9 10">
    <name type="scientific">Asterophora parasitica</name>
    <dbReference type="NCBI Taxonomy" id="117018"/>
    <lineage>
        <taxon>Eukaryota</taxon>
        <taxon>Fungi</taxon>
        <taxon>Dikarya</taxon>
        <taxon>Basidiomycota</taxon>
        <taxon>Agaricomycotina</taxon>
        <taxon>Agaricomycetes</taxon>
        <taxon>Agaricomycetidae</taxon>
        <taxon>Agaricales</taxon>
        <taxon>Tricholomatineae</taxon>
        <taxon>Lyophyllaceae</taxon>
        <taxon>Asterophora</taxon>
    </lineage>
</organism>
<evidence type="ECO:0000256" key="1">
    <source>
        <dbReference type="ARBA" id="ARBA00004141"/>
    </source>
</evidence>
<evidence type="ECO:0000256" key="5">
    <source>
        <dbReference type="ARBA" id="ARBA00023136"/>
    </source>
</evidence>
<reference evidence="9" key="2">
    <citation type="submission" date="2021-10" db="EMBL/GenBank/DDBJ databases">
        <title>Phylogenomics reveals ancestral predisposition of the termite-cultivated fungus Termitomyces towards a domesticated lifestyle.</title>
        <authorList>
            <person name="Auxier B."/>
            <person name="Grum-Grzhimaylo A."/>
            <person name="Cardenas M.E."/>
            <person name="Lodge J.D."/>
            <person name="Laessoe T."/>
            <person name="Pedersen O."/>
            <person name="Smith M.E."/>
            <person name="Kuyper T.W."/>
            <person name="Franco-Molano E.A."/>
            <person name="Baroni T.J."/>
            <person name="Aanen D.K."/>
        </authorList>
    </citation>
    <scope>NUCLEOTIDE SEQUENCE</scope>
    <source>
        <strain evidence="9">AP01</strain>
        <tissue evidence="9">Mycelium</tissue>
    </source>
</reference>
<evidence type="ECO:0000256" key="2">
    <source>
        <dbReference type="ARBA" id="ARBA00022448"/>
    </source>
</evidence>
<feature type="transmembrane region" description="Helical" evidence="7">
    <location>
        <begin position="309"/>
        <end position="331"/>
    </location>
</feature>
<evidence type="ECO:0000256" key="6">
    <source>
        <dbReference type="SAM" id="MobiDB-lite"/>
    </source>
</evidence>
<dbReference type="PANTHER" id="PTHR23504">
    <property type="entry name" value="MAJOR FACILITATOR SUPERFAMILY DOMAIN-CONTAINING PROTEIN 10"/>
    <property type="match status" value="1"/>
</dbReference>
<dbReference type="GO" id="GO:0016020">
    <property type="term" value="C:membrane"/>
    <property type="evidence" value="ECO:0007669"/>
    <property type="project" value="UniProtKB-SubCell"/>
</dbReference>
<dbReference type="EMBL" id="JABCKV010000197">
    <property type="protein sequence ID" value="KAG5642303.1"/>
    <property type="molecule type" value="Genomic_DNA"/>
</dbReference>